<dbReference type="Proteomes" id="UP001228403">
    <property type="component" value="Unassembled WGS sequence"/>
</dbReference>
<dbReference type="EMBL" id="JAUDCF010000008">
    <property type="protein sequence ID" value="MDM8145296.1"/>
    <property type="molecule type" value="Genomic_DNA"/>
</dbReference>
<gene>
    <name evidence="4" type="ORF">QUW02_05040</name>
</gene>
<dbReference type="Pfam" id="PF18050">
    <property type="entry name" value="Cyclophil_like2"/>
    <property type="match status" value="1"/>
</dbReference>
<feature type="compositionally biased region" description="Acidic residues" evidence="1">
    <location>
        <begin position="71"/>
        <end position="81"/>
    </location>
</feature>
<accession>A0ABT7U637</accession>
<feature type="region of interest" description="Disordered" evidence="1">
    <location>
        <begin position="19"/>
        <end position="81"/>
    </location>
</feature>
<comment type="caution">
    <text evidence="4">The sequence shown here is derived from an EMBL/GenBank/DDBJ whole genome shotgun (WGS) entry which is preliminary data.</text>
</comment>
<evidence type="ECO:0000313" key="4">
    <source>
        <dbReference type="EMBL" id="MDM8145296.1"/>
    </source>
</evidence>
<dbReference type="InterPro" id="IPR029000">
    <property type="entry name" value="Cyclophilin-like_dom_sf"/>
</dbReference>
<name>A0ABT7U637_9BACE</name>
<dbReference type="SUPFAM" id="SSF50891">
    <property type="entry name" value="Cyclophilin-like"/>
    <property type="match status" value="1"/>
</dbReference>
<evidence type="ECO:0000259" key="3">
    <source>
        <dbReference type="Pfam" id="PF18050"/>
    </source>
</evidence>
<keyword evidence="5" id="KW-1185">Reference proteome</keyword>
<evidence type="ECO:0000313" key="5">
    <source>
        <dbReference type="Proteomes" id="UP001228403"/>
    </source>
</evidence>
<organism evidence="4 5">
    <name type="scientific">Bacteroides eggerthii</name>
    <dbReference type="NCBI Taxonomy" id="28111"/>
    <lineage>
        <taxon>Bacteria</taxon>
        <taxon>Pseudomonadati</taxon>
        <taxon>Bacteroidota</taxon>
        <taxon>Bacteroidia</taxon>
        <taxon>Bacteroidales</taxon>
        <taxon>Bacteroidaceae</taxon>
        <taxon>Bacteroides</taxon>
    </lineage>
</organism>
<proteinExistence type="predicted"/>
<reference evidence="4 5" key="1">
    <citation type="submission" date="2023-06" db="EMBL/GenBank/DDBJ databases">
        <authorList>
            <person name="Zeman M."/>
            <person name="Kubasova T."/>
            <person name="Jahodarova E."/>
            <person name="Nykrynova M."/>
            <person name="Rychlik I."/>
        </authorList>
    </citation>
    <scope>NUCLEOTIDE SEQUENCE [LARGE SCALE GENOMIC DNA]</scope>
    <source>
        <strain evidence="4 5">ET4</strain>
    </source>
</reference>
<reference evidence="5" key="2">
    <citation type="submission" date="2023-07" db="EMBL/GenBank/DDBJ databases">
        <title>Identification and characterization of horizontal gene transfer across gut microbiota members of farm animals based on homology search.</title>
        <authorList>
            <person name="Schwarzerova J."/>
            <person name="Nykrynova M."/>
            <person name="Jureckova K."/>
            <person name="Cejkova D."/>
            <person name="Rychlik I."/>
        </authorList>
    </citation>
    <scope>NUCLEOTIDE SEQUENCE [LARGE SCALE GENOMIC DNA]</scope>
    <source>
        <strain evidence="5">ET4</strain>
    </source>
</reference>
<feature type="compositionally biased region" description="Polar residues" evidence="1">
    <location>
        <begin position="36"/>
        <end position="50"/>
    </location>
</feature>
<protein>
    <submittedName>
        <fullName evidence="4">Cyclophilin-like fold protein</fullName>
    </submittedName>
</protein>
<feature type="domain" description="Cyclophilin-like" evidence="3">
    <location>
        <begin position="91"/>
        <end position="202"/>
    </location>
</feature>
<dbReference type="InterPro" id="IPR041183">
    <property type="entry name" value="Cyclophilin-like"/>
</dbReference>
<sequence length="205" mass="22516">MKKIAIFLCILMACTSLPACSPAEDEPVPPPKQEEQTGNDSTNVSDGQETNPKDSIPETPIPNDSIPNENQPEEGNDDEKEEIMEKNKIKLTVNGKSFTATLEENSSAEALCELLEKGDLNIRMSDYGDMEKVGSLGTSLPRNDRQTTTQPGDLILYLGNSFVIYYDTNSWNFTRLGRLDGVSTRQEVLELLGGKGDITVTLSIK</sequence>
<evidence type="ECO:0000256" key="2">
    <source>
        <dbReference type="SAM" id="SignalP"/>
    </source>
</evidence>
<feature type="signal peptide" evidence="2">
    <location>
        <begin position="1"/>
        <end position="19"/>
    </location>
</feature>
<evidence type="ECO:0000256" key="1">
    <source>
        <dbReference type="SAM" id="MobiDB-lite"/>
    </source>
</evidence>
<keyword evidence="2" id="KW-0732">Signal</keyword>
<feature type="chain" id="PRO_5046941986" evidence="2">
    <location>
        <begin position="20"/>
        <end position="205"/>
    </location>
</feature>
<dbReference type="Gene3D" id="2.40.100.20">
    <property type="match status" value="1"/>
</dbReference>